<protein>
    <submittedName>
        <fullName evidence="2">N-acetyltransferase</fullName>
    </submittedName>
</protein>
<dbReference type="Pfam" id="PF13302">
    <property type="entry name" value="Acetyltransf_3"/>
    <property type="match status" value="1"/>
</dbReference>
<organism evidence="2 3">
    <name type="scientific">Ktedonobacter robiniae</name>
    <dbReference type="NCBI Taxonomy" id="2778365"/>
    <lineage>
        <taxon>Bacteria</taxon>
        <taxon>Bacillati</taxon>
        <taxon>Chloroflexota</taxon>
        <taxon>Ktedonobacteria</taxon>
        <taxon>Ktedonobacterales</taxon>
        <taxon>Ktedonobacteraceae</taxon>
        <taxon>Ktedonobacter</taxon>
    </lineage>
</organism>
<dbReference type="Proteomes" id="UP000654345">
    <property type="component" value="Unassembled WGS sequence"/>
</dbReference>
<evidence type="ECO:0000259" key="1">
    <source>
        <dbReference type="Pfam" id="PF13302"/>
    </source>
</evidence>
<name>A0ABQ3UWH1_9CHLR</name>
<dbReference type="InterPro" id="IPR000182">
    <property type="entry name" value="GNAT_dom"/>
</dbReference>
<dbReference type="InterPro" id="IPR016181">
    <property type="entry name" value="Acyl_CoA_acyltransferase"/>
</dbReference>
<dbReference type="InterPro" id="IPR051531">
    <property type="entry name" value="N-acetyltransferase"/>
</dbReference>
<accession>A0ABQ3UWH1</accession>
<feature type="domain" description="N-acetyltransferase" evidence="1">
    <location>
        <begin position="25"/>
        <end position="162"/>
    </location>
</feature>
<comment type="caution">
    <text evidence="2">The sequence shown here is derived from an EMBL/GenBank/DDBJ whole genome shotgun (WGS) entry which is preliminary data.</text>
</comment>
<dbReference type="EMBL" id="BNJG01000002">
    <property type="protein sequence ID" value="GHO57024.1"/>
    <property type="molecule type" value="Genomic_DNA"/>
</dbReference>
<keyword evidence="3" id="KW-1185">Reference proteome</keyword>
<dbReference type="PANTHER" id="PTHR43792">
    <property type="entry name" value="GNAT FAMILY, PUTATIVE (AFU_ORTHOLOGUE AFUA_3G00765)-RELATED-RELATED"/>
    <property type="match status" value="1"/>
</dbReference>
<reference evidence="2 3" key="1">
    <citation type="journal article" date="2021" name="Int. J. Syst. Evol. Microbiol.">
        <title>Reticulibacter mediterranei gen. nov., sp. nov., within the new family Reticulibacteraceae fam. nov., and Ktedonospora formicarum gen. nov., sp. nov., Ktedonobacter robiniae sp. nov., Dictyobacter formicarum sp. nov. and Dictyobacter arantiisoli sp. nov., belonging to the class Ktedonobacteria.</title>
        <authorList>
            <person name="Yabe S."/>
            <person name="Zheng Y."/>
            <person name="Wang C.M."/>
            <person name="Sakai Y."/>
            <person name="Abe K."/>
            <person name="Yokota A."/>
            <person name="Donadio S."/>
            <person name="Cavaletti L."/>
            <person name="Monciardini P."/>
        </authorList>
    </citation>
    <scope>NUCLEOTIDE SEQUENCE [LARGE SCALE GENOMIC DNA]</scope>
    <source>
        <strain evidence="2 3">SOSP1-30</strain>
    </source>
</reference>
<gene>
    <name evidence="2" type="ORF">KSB_54990</name>
</gene>
<evidence type="ECO:0000313" key="3">
    <source>
        <dbReference type="Proteomes" id="UP000654345"/>
    </source>
</evidence>
<dbReference type="PANTHER" id="PTHR43792:SF1">
    <property type="entry name" value="N-ACETYLTRANSFERASE DOMAIN-CONTAINING PROTEIN"/>
    <property type="match status" value="1"/>
</dbReference>
<evidence type="ECO:0000313" key="2">
    <source>
        <dbReference type="EMBL" id="GHO57024.1"/>
    </source>
</evidence>
<dbReference type="SUPFAM" id="SSF55729">
    <property type="entry name" value="Acyl-CoA N-acyltransferases (Nat)"/>
    <property type="match status" value="1"/>
</dbReference>
<dbReference type="RefSeq" id="WP_201373469.1">
    <property type="nucleotide sequence ID" value="NZ_BNJG01000002.1"/>
</dbReference>
<sequence length="189" mass="21921">MHKQGKQASDHSQYTLTTELETEHLVLRRPTQQDGEVLFQRWLADELHQPSGDVLTQEETRQCIANVLRHWDQYGFGCWSVFERGKHQPAGLCGLTRTKDEIELTYSLTSEYWEHDFATEATTACLAYGFRVLGIERIIAHTHEENPTLEQTLTQILTKLGMHQREHGETRHVYEITRAKWASQHLIPA</sequence>
<proteinExistence type="predicted"/>
<dbReference type="Gene3D" id="3.40.630.30">
    <property type="match status" value="1"/>
</dbReference>